<evidence type="ECO:0000256" key="9">
    <source>
        <dbReference type="ARBA" id="ARBA00031306"/>
    </source>
</evidence>
<sequence>MSRSHHSRNALTVLLCMGIFVSGCGKPESFVHRRSQFLMGTLVEISVFEKDKDIAQLAIQNSFNEIQRMEELMSTRIPGSEISKINRSAGLRPIPVSPEVFDVIDRALYWAEQTNGALDISLEPVQELWDFDGDHPSLPDKNALEKRLSKVGYGKIRLENQTVFLTEKGMGLHLGAIAKGYAVDRAINILKESNIHHALVNAGGDLKTLGRKPDQTAWKIGLQHPRKPESLLASFSLSGKAAATSGDYQKYFDHEGTRYHHILNPKTGYPVPGVMSATVVTKTVMDADALSTALFVMGAKRGLAFINSLNDTEGLFVDQDKTPYLSQGMGDL</sequence>
<dbReference type="PANTHER" id="PTHR30040:SF2">
    <property type="entry name" value="FAD:PROTEIN FMN TRANSFERASE"/>
    <property type="match status" value="1"/>
</dbReference>
<evidence type="ECO:0000313" key="11">
    <source>
        <dbReference type="EMBL" id="SVB89360.1"/>
    </source>
</evidence>
<keyword evidence="7" id="KW-0274">FAD</keyword>
<dbReference type="PIRSF" id="PIRSF006268">
    <property type="entry name" value="ApbE"/>
    <property type="match status" value="1"/>
</dbReference>
<dbReference type="GO" id="GO:0046872">
    <property type="term" value="F:metal ion binding"/>
    <property type="evidence" value="ECO:0007669"/>
    <property type="project" value="UniProtKB-KW"/>
</dbReference>
<evidence type="ECO:0000256" key="3">
    <source>
        <dbReference type="ARBA" id="ARBA00016337"/>
    </source>
</evidence>
<evidence type="ECO:0000256" key="6">
    <source>
        <dbReference type="ARBA" id="ARBA00022723"/>
    </source>
</evidence>
<proteinExistence type="predicted"/>
<organism evidence="11">
    <name type="scientific">marine metagenome</name>
    <dbReference type="NCBI Taxonomy" id="408172"/>
    <lineage>
        <taxon>unclassified sequences</taxon>
        <taxon>metagenomes</taxon>
        <taxon>ecological metagenomes</taxon>
    </lineage>
</organism>
<comment type="cofactor">
    <cofactor evidence="1">
        <name>Mg(2+)</name>
        <dbReference type="ChEBI" id="CHEBI:18420"/>
    </cofactor>
</comment>
<dbReference type="InterPro" id="IPR003374">
    <property type="entry name" value="ApbE-like_sf"/>
</dbReference>
<evidence type="ECO:0000256" key="2">
    <source>
        <dbReference type="ARBA" id="ARBA00011955"/>
    </source>
</evidence>
<dbReference type="PROSITE" id="PS51257">
    <property type="entry name" value="PROKAR_LIPOPROTEIN"/>
    <property type="match status" value="1"/>
</dbReference>
<evidence type="ECO:0000256" key="7">
    <source>
        <dbReference type="ARBA" id="ARBA00022827"/>
    </source>
</evidence>
<keyword evidence="4" id="KW-0285">Flavoprotein</keyword>
<keyword evidence="5" id="KW-0808">Transferase</keyword>
<dbReference type="EMBL" id="UINC01062588">
    <property type="protein sequence ID" value="SVB89360.1"/>
    <property type="molecule type" value="Genomic_DNA"/>
</dbReference>
<keyword evidence="6" id="KW-0479">Metal-binding</keyword>
<name>A0A382HQ21_9ZZZZ</name>
<protein>
    <recommendedName>
        <fullName evidence="3">FAD:protein FMN transferase</fullName>
        <ecNumber evidence="2">2.7.1.180</ecNumber>
    </recommendedName>
    <alternativeName>
        <fullName evidence="9">Flavin transferase</fullName>
    </alternativeName>
</protein>
<reference evidence="11" key="1">
    <citation type="submission" date="2018-05" db="EMBL/GenBank/DDBJ databases">
        <authorList>
            <person name="Lanie J.A."/>
            <person name="Ng W.-L."/>
            <person name="Kazmierczak K.M."/>
            <person name="Andrzejewski T.M."/>
            <person name="Davidsen T.M."/>
            <person name="Wayne K.J."/>
            <person name="Tettelin H."/>
            <person name="Glass J.I."/>
            <person name="Rusch D."/>
            <person name="Podicherti R."/>
            <person name="Tsui H.-C.T."/>
            <person name="Winkler M.E."/>
        </authorList>
    </citation>
    <scope>NUCLEOTIDE SEQUENCE</scope>
</reference>
<gene>
    <name evidence="11" type="ORF">METZ01_LOCUS242214</name>
</gene>
<dbReference type="InterPro" id="IPR024932">
    <property type="entry name" value="ApbE"/>
</dbReference>
<comment type="catalytic activity">
    <reaction evidence="10">
        <text>L-threonyl-[protein] + FAD = FMN-L-threonyl-[protein] + AMP + H(+)</text>
        <dbReference type="Rhea" id="RHEA:36847"/>
        <dbReference type="Rhea" id="RHEA-COMP:11060"/>
        <dbReference type="Rhea" id="RHEA-COMP:11061"/>
        <dbReference type="ChEBI" id="CHEBI:15378"/>
        <dbReference type="ChEBI" id="CHEBI:30013"/>
        <dbReference type="ChEBI" id="CHEBI:57692"/>
        <dbReference type="ChEBI" id="CHEBI:74257"/>
        <dbReference type="ChEBI" id="CHEBI:456215"/>
        <dbReference type="EC" id="2.7.1.180"/>
    </reaction>
</comment>
<dbReference type="Gene3D" id="3.10.520.10">
    <property type="entry name" value="ApbE-like domains"/>
    <property type="match status" value="1"/>
</dbReference>
<evidence type="ECO:0000256" key="4">
    <source>
        <dbReference type="ARBA" id="ARBA00022630"/>
    </source>
</evidence>
<dbReference type="GO" id="GO:0016740">
    <property type="term" value="F:transferase activity"/>
    <property type="evidence" value="ECO:0007669"/>
    <property type="project" value="UniProtKB-KW"/>
</dbReference>
<evidence type="ECO:0000256" key="8">
    <source>
        <dbReference type="ARBA" id="ARBA00022842"/>
    </source>
</evidence>
<accession>A0A382HQ21</accession>
<evidence type="ECO:0000256" key="1">
    <source>
        <dbReference type="ARBA" id="ARBA00001946"/>
    </source>
</evidence>
<evidence type="ECO:0000256" key="10">
    <source>
        <dbReference type="ARBA" id="ARBA00048540"/>
    </source>
</evidence>
<feature type="non-terminal residue" evidence="11">
    <location>
        <position position="332"/>
    </location>
</feature>
<dbReference type="Pfam" id="PF02424">
    <property type="entry name" value="ApbE"/>
    <property type="match status" value="1"/>
</dbReference>
<dbReference type="AlphaFoldDB" id="A0A382HQ21"/>
<evidence type="ECO:0000256" key="5">
    <source>
        <dbReference type="ARBA" id="ARBA00022679"/>
    </source>
</evidence>
<dbReference type="PANTHER" id="PTHR30040">
    <property type="entry name" value="THIAMINE BIOSYNTHESIS LIPOPROTEIN APBE"/>
    <property type="match status" value="1"/>
</dbReference>
<dbReference type="SUPFAM" id="SSF143631">
    <property type="entry name" value="ApbE-like"/>
    <property type="match status" value="1"/>
</dbReference>
<keyword evidence="8" id="KW-0460">Magnesium</keyword>
<dbReference type="EC" id="2.7.1.180" evidence="2"/>